<evidence type="ECO:0000313" key="2">
    <source>
        <dbReference type="EMBL" id="CCH20806.1"/>
    </source>
</evidence>
<dbReference type="PANTHER" id="PTHR34512">
    <property type="entry name" value="CELL SURFACE PROTEIN"/>
    <property type="match status" value="1"/>
</dbReference>
<gene>
    <name evidence="2" type="ORF">MILUP08_45699</name>
</gene>
<feature type="domain" description="Pyrrolo-quinoline quinone repeat" evidence="1">
    <location>
        <begin position="74"/>
        <end position="289"/>
    </location>
</feature>
<name>I0LAF9_9ACTN</name>
<dbReference type="EMBL" id="CAIE01000039">
    <property type="protein sequence ID" value="CCH20806.1"/>
    <property type="molecule type" value="Genomic_DNA"/>
</dbReference>
<dbReference type="AlphaFoldDB" id="I0LAF9"/>
<evidence type="ECO:0000259" key="1">
    <source>
        <dbReference type="Pfam" id="PF13360"/>
    </source>
</evidence>
<accession>I0LAF9</accession>
<organism evidence="2 3">
    <name type="scientific">Micromonospora lupini str. Lupac 08</name>
    <dbReference type="NCBI Taxonomy" id="1150864"/>
    <lineage>
        <taxon>Bacteria</taxon>
        <taxon>Bacillati</taxon>
        <taxon>Actinomycetota</taxon>
        <taxon>Actinomycetes</taxon>
        <taxon>Micromonosporales</taxon>
        <taxon>Micromonosporaceae</taxon>
        <taxon>Micromonospora</taxon>
    </lineage>
</organism>
<dbReference type="InterPro" id="IPR011047">
    <property type="entry name" value="Quinoprotein_ADH-like_sf"/>
</dbReference>
<dbReference type="SUPFAM" id="SSF50998">
    <property type="entry name" value="Quinoprotein alcohol dehydrogenase-like"/>
    <property type="match status" value="1"/>
</dbReference>
<dbReference type="STRING" id="1150864.MILUP08_45699"/>
<dbReference type="InterPro" id="IPR002372">
    <property type="entry name" value="PQQ_rpt_dom"/>
</dbReference>
<keyword evidence="3" id="KW-1185">Reference proteome</keyword>
<dbReference type="Proteomes" id="UP000003448">
    <property type="component" value="Unassembled WGS sequence"/>
</dbReference>
<dbReference type="Gene3D" id="2.130.10.10">
    <property type="entry name" value="YVTN repeat-like/Quinoprotein amine dehydrogenase"/>
    <property type="match status" value="2"/>
</dbReference>
<dbReference type="InterPro" id="IPR015943">
    <property type="entry name" value="WD40/YVTN_repeat-like_dom_sf"/>
</dbReference>
<dbReference type="PANTHER" id="PTHR34512:SF30">
    <property type="entry name" value="OUTER MEMBRANE PROTEIN ASSEMBLY FACTOR BAMB"/>
    <property type="match status" value="1"/>
</dbReference>
<protein>
    <recommendedName>
        <fullName evidence="1">Pyrrolo-quinoline quinone repeat domain-containing protein</fullName>
    </recommendedName>
</protein>
<dbReference type="eggNOG" id="COG1520">
    <property type="taxonomic scope" value="Bacteria"/>
</dbReference>
<sequence length="331" mass="35878">MIFQIRWRRSLHQRPDPTAIASAPDCVVVHERGTRLVCLDPVDGAARWDVPIGTWPRAVVVDGTQCWVISQDRAELRCLDLHTGTILWSADLSPFPGHIVVAGDRVLAGGWRGYTRLRAYDRWTGSPLWTDPQRTATVLPTAIGGQVLVGEPGGTSVRLLDGRDGGEVFRWTLPEPLMAGDGQWPAFVTADADRVLLRCGARTVWQLQPAAGTLGEFFRHDGDLAQHGIGVADATAWVPERRGGLVSVDLTTGTRLWRLDVGSDVTGEAVRIGAGQVVATRRPGMLMLVDDSGRPHVRALVDRQLTGIRHLAPDLLLVLGKGTLSAVSVTD</sequence>
<dbReference type="RefSeq" id="WP_007464125.1">
    <property type="nucleotide sequence ID" value="NZ_HF570108.1"/>
</dbReference>
<evidence type="ECO:0000313" key="3">
    <source>
        <dbReference type="Proteomes" id="UP000003448"/>
    </source>
</evidence>
<comment type="caution">
    <text evidence="2">The sequence shown here is derived from an EMBL/GenBank/DDBJ whole genome shotgun (WGS) entry which is preliminary data.</text>
</comment>
<dbReference type="Pfam" id="PF13360">
    <property type="entry name" value="PQQ_2"/>
    <property type="match status" value="1"/>
</dbReference>
<proteinExistence type="predicted"/>
<reference evidence="3" key="1">
    <citation type="journal article" date="2012" name="J. Bacteriol.">
        <title>Genome Sequence of Micromonospora lupini Lupac 08, Isolated from Root Nodules of Lupinus angustifolius.</title>
        <authorList>
            <person name="Alonso-Vega P."/>
            <person name="Normand P."/>
            <person name="Bacigalupe R."/>
            <person name="Pujic P."/>
            <person name="Lajus A."/>
            <person name="Vallenet D."/>
            <person name="Carro L."/>
            <person name="Coll P."/>
            <person name="Trujillo M.E."/>
        </authorList>
    </citation>
    <scope>NUCLEOTIDE SEQUENCE [LARGE SCALE GENOMIC DNA]</scope>
    <source>
        <strain evidence="3">Lupac 08</strain>
    </source>
</reference>